<reference evidence="7" key="1">
    <citation type="journal article" date="2023" name="IScience">
        <title>Live-bearing cockroach genome reveals convergent evolutionary mechanisms linked to viviparity in insects and beyond.</title>
        <authorList>
            <person name="Fouks B."/>
            <person name="Harrison M.C."/>
            <person name="Mikhailova A.A."/>
            <person name="Marchal E."/>
            <person name="English S."/>
            <person name="Carruthers M."/>
            <person name="Jennings E.C."/>
            <person name="Chiamaka E.L."/>
            <person name="Frigard R.A."/>
            <person name="Pippel M."/>
            <person name="Attardo G.M."/>
            <person name="Benoit J.B."/>
            <person name="Bornberg-Bauer E."/>
            <person name="Tobe S.S."/>
        </authorList>
    </citation>
    <scope>NUCLEOTIDE SEQUENCE</scope>
    <source>
        <strain evidence="7">Stay&amp;Tobe</strain>
    </source>
</reference>
<keyword evidence="3" id="KW-0378">Hydrolase</keyword>
<name>A0AAD8E6R8_DIPPU</name>
<dbReference type="PROSITE" id="PS51888">
    <property type="entry name" value="CLIP"/>
    <property type="match status" value="1"/>
</dbReference>
<reference evidence="7" key="2">
    <citation type="submission" date="2023-05" db="EMBL/GenBank/DDBJ databases">
        <authorList>
            <person name="Fouks B."/>
        </authorList>
    </citation>
    <scope>NUCLEOTIDE SEQUENCE</scope>
    <source>
        <strain evidence="7">Stay&amp;Tobe</strain>
        <tissue evidence="7">Testes</tissue>
    </source>
</reference>
<comment type="caution">
    <text evidence="7">The sequence shown here is derived from an EMBL/GenBank/DDBJ whole genome shotgun (WGS) entry which is preliminary data.</text>
</comment>
<accession>A0AAD8E6R8</accession>
<dbReference type="GO" id="GO:0006508">
    <property type="term" value="P:proteolysis"/>
    <property type="evidence" value="ECO:0007669"/>
    <property type="project" value="UniProtKB-KW"/>
</dbReference>
<feature type="non-terminal residue" evidence="7">
    <location>
        <position position="1"/>
    </location>
</feature>
<evidence type="ECO:0000313" key="7">
    <source>
        <dbReference type="EMBL" id="KAJ9579400.1"/>
    </source>
</evidence>
<keyword evidence="5" id="KW-1015">Disulfide bond</keyword>
<proteinExistence type="predicted"/>
<evidence type="ECO:0000313" key="9">
    <source>
        <dbReference type="Proteomes" id="UP001233999"/>
    </source>
</evidence>
<evidence type="ECO:0000256" key="3">
    <source>
        <dbReference type="ARBA" id="ARBA00022801"/>
    </source>
</evidence>
<evidence type="ECO:0000256" key="2">
    <source>
        <dbReference type="ARBA" id="ARBA00022729"/>
    </source>
</evidence>
<dbReference type="GO" id="GO:0008236">
    <property type="term" value="F:serine-type peptidase activity"/>
    <property type="evidence" value="ECO:0007669"/>
    <property type="project" value="UniProtKB-KW"/>
</dbReference>
<dbReference type="Proteomes" id="UP001233999">
    <property type="component" value="Unassembled WGS sequence"/>
</dbReference>
<feature type="non-terminal residue" evidence="7">
    <location>
        <position position="99"/>
    </location>
</feature>
<protein>
    <recommendedName>
        <fullName evidence="6">Clip domain-containing protein</fullName>
    </recommendedName>
</protein>
<feature type="domain" description="Clip" evidence="6">
    <location>
        <begin position="55"/>
        <end position="98"/>
    </location>
</feature>
<keyword evidence="9" id="KW-1185">Reference proteome</keyword>
<dbReference type="EMBL" id="JASPKZ010008445">
    <property type="protein sequence ID" value="KAJ9579400.1"/>
    <property type="molecule type" value="Genomic_DNA"/>
</dbReference>
<dbReference type="AlphaFoldDB" id="A0AAD8E6R8"/>
<organism evidence="7 9">
    <name type="scientific">Diploptera punctata</name>
    <name type="common">Pacific beetle cockroach</name>
    <dbReference type="NCBI Taxonomy" id="6984"/>
    <lineage>
        <taxon>Eukaryota</taxon>
        <taxon>Metazoa</taxon>
        <taxon>Ecdysozoa</taxon>
        <taxon>Arthropoda</taxon>
        <taxon>Hexapoda</taxon>
        <taxon>Insecta</taxon>
        <taxon>Pterygota</taxon>
        <taxon>Neoptera</taxon>
        <taxon>Polyneoptera</taxon>
        <taxon>Dictyoptera</taxon>
        <taxon>Blattodea</taxon>
        <taxon>Blaberoidea</taxon>
        <taxon>Blaberidae</taxon>
        <taxon>Diplopterinae</taxon>
        <taxon>Diploptera</taxon>
    </lineage>
</organism>
<evidence type="ECO:0000256" key="1">
    <source>
        <dbReference type="ARBA" id="ARBA00022670"/>
    </source>
</evidence>
<evidence type="ECO:0000256" key="5">
    <source>
        <dbReference type="ARBA" id="ARBA00023157"/>
    </source>
</evidence>
<dbReference type="Gene3D" id="3.30.1640.30">
    <property type="match status" value="1"/>
</dbReference>
<evidence type="ECO:0000313" key="8">
    <source>
        <dbReference type="EMBL" id="KAJ9587532.1"/>
    </source>
</evidence>
<keyword evidence="1" id="KW-0645">Protease</keyword>
<dbReference type="SMART" id="SM00680">
    <property type="entry name" value="CLIP"/>
    <property type="match status" value="1"/>
</dbReference>
<dbReference type="EMBL" id="JASPKZ010006138">
    <property type="protein sequence ID" value="KAJ9587532.1"/>
    <property type="molecule type" value="Genomic_DNA"/>
</dbReference>
<dbReference type="InterPro" id="IPR038565">
    <property type="entry name" value="CLIP_sf"/>
</dbReference>
<keyword evidence="2" id="KW-0732">Signal</keyword>
<sequence>NQLTNAVINEDRYVDTRDSESQRCVESSNLSSRDRRLHLGKVIVDDKAGDELGSPCTTPDGHTGTCDSLVNCPRVLLDSRNLRQSACYTSFFALSVCCP</sequence>
<dbReference type="InterPro" id="IPR022700">
    <property type="entry name" value="CLIP"/>
</dbReference>
<keyword evidence="4" id="KW-0720">Serine protease</keyword>
<evidence type="ECO:0000256" key="4">
    <source>
        <dbReference type="ARBA" id="ARBA00022825"/>
    </source>
</evidence>
<gene>
    <name evidence="7" type="ORF">L9F63_024498</name>
    <name evidence="8" type="ORF">L9F63_028217</name>
</gene>
<evidence type="ECO:0000259" key="6">
    <source>
        <dbReference type="PROSITE" id="PS51888"/>
    </source>
</evidence>